<feature type="transmembrane region" description="Helical" evidence="8">
    <location>
        <begin position="243"/>
        <end position="263"/>
    </location>
</feature>
<dbReference type="InterPro" id="IPR037185">
    <property type="entry name" value="EmrE-like"/>
</dbReference>
<dbReference type="InterPro" id="IPR050638">
    <property type="entry name" value="AA-Vitamin_Transporters"/>
</dbReference>
<dbReference type="InterPro" id="IPR000620">
    <property type="entry name" value="EamA_dom"/>
</dbReference>
<keyword evidence="4 8" id="KW-0812">Transmembrane</keyword>
<evidence type="ECO:0000256" key="4">
    <source>
        <dbReference type="ARBA" id="ARBA00022692"/>
    </source>
</evidence>
<dbReference type="AlphaFoldDB" id="A0A286BW37"/>
<keyword evidence="6 8" id="KW-0472">Membrane</keyword>
<feature type="transmembrane region" description="Helical" evidence="8">
    <location>
        <begin position="67"/>
        <end position="88"/>
    </location>
</feature>
<feature type="transmembrane region" description="Helical" evidence="8">
    <location>
        <begin position="94"/>
        <end position="112"/>
    </location>
</feature>
<keyword evidence="5 8" id="KW-1133">Transmembrane helix</keyword>
<dbReference type="PANTHER" id="PTHR32322">
    <property type="entry name" value="INNER MEMBRANE TRANSPORTER"/>
    <property type="match status" value="1"/>
</dbReference>
<keyword evidence="11" id="KW-1185">Reference proteome</keyword>
<evidence type="ECO:0000256" key="6">
    <source>
        <dbReference type="ARBA" id="ARBA00023136"/>
    </source>
</evidence>
<dbReference type="Pfam" id="PF00892">
    <property type="entry name" value="EamA"/>
    <property type="match status" value="2"/>
</dbReference>
<evidence type="ECO:0000313" key="10">
    <source>
        <dbReference type="EMBL" id="SOD38345.1"/>
    </source>
</evidence>
<comment type="subcellular location">
    <subcellularLocation>
        <location evidence="1">Cell membrane</location>
        <topology evidence="1">Multi-pass membrane protein</topology>
    </subcellularLocation>
</comment>
<reference evidence="11" key="1">
    <citation type="submission" date="2017-09" db="EMBL/GenBank/DDBJ databases">
        <authorList>
            <person name="Varghese N."/>
            <person name="Submissions S."/>
        </authorList>
    </citation>
    <scope>NUCLEOTIDE SEQUENCE [LARGE SCALE GENOMIC DNA]</scope>
    <source>
        <strain evidence="11">JKS000234</strain>
    </source>
</reference>
<evidence type="ECO:0000313" key="11">
    <source>
        <dbReference type="Proteomes" id="UP000219271"/>
    </source>
</evidence>
<keyword evidence="3" id="KW-1003">Cell membrane</keyword>
<feature type="domain" description="EamA" evidence="9">
    <location>
        <begin position="145"/>
        <end position="286"/>
    </location>
</feature>
<dbReference type="SUPFAM" id="SSF103481">
    <property type="entry name" value="Multidrug resistance efflux transporter EmrE"/>
    <property type="match status" value="2"/>
</dbReference>
<accession>A0A286BW37</accession>
<feature type="transmembrane region" description="Helical" evidence="8">
    <location>
        <begin position="177"/>
        <end position="195"/>
    </location>
</feature>
<dbReference type="RefSeq" id="WP_320204484.1">
    <property type="nucleotide sequence ID" value="NZ_OCMY01000001.1"/>
</dbReference>
<name>A0A286BW37_9GAMM</name>
<evidence type="ECO:0000256" key="3">
    <source>
        <dbReference type="ARBA" id="ARBA00022475"/>
    </source>
</evidence>
<feature type="transmembrane region" description="Helical" evidence="8">
    <location>
        <begin position="215"/>
        <end position="236"/>
    </location>
</feature>
<feature type="transmembrane region" description="Helical" evidence="8">
    <location>
        <begin position="144"/>
        <end position="165"/>
    </location>
</feature>
<evidence type="ECO:0000259" key="9">
    <source>
        <dbReference type="Pfam" id="PF00892"/>
    </source>
</evidence>
<sequence length="296" mass="32785">MTKSSFWLTMLMASIWGTSFPVSKIAINVIGPYAFRMAGSLVSCSIIFLIFNKSIRESLKTLNYDEFLRIAIIAVPNVFLVPTLNSIALHFTSVTNATILVYTMPCFTSIILMGLARKLNLLSLFSLLLCISGILLILKEVHVGLGEVVILCSAIFWAMGAVVSQKIVTVTPFKARLFWQILVSTILVSITYPFFQSGPLLQPIVTAFTNTECLLCVLYLGIVGNALVYFIWFYLIQNESAEFASYATLLSPVITVIIASTFLDEQPTSKQVIGFSLILVSALLVNVIRPYFFKKS</sequence>
<evidence type="ECO:0000256" key="2">
    <source>
        <dbReference type="ARBA" id="ARBA00009853"/>
    </source>
</evidence>
<feature type="transmembrane region" description="Helical" evidence="8">
    <location>
        <begin position="33"/>
        <end position="55"/>
    </location>
</feature>
<organism evidence="10 11">
    <name type="scientific">Candidatus Pantoea floridensis</name>
    <dbReference type="NCBI Taxonomy" id="1938870"/>
    <lineage>
        <taxon>Bacteria</taxon>
        <taxon>Pseudomonadati</taxon>
        <taxon>Pseudomonadota</taxon>
        <taxon>Gammaproteobacteria</taxon>
        <taxon>Enterobacterales</taxon>
        <taxon>Erwiniaceae</taxon>
        <taxon>Pantoea</taxon>
    </lineage>
</organism>
<proteinExistence type="inferred from homology"/>
<dbReference type="Gene3D" id="1.10.3730.20">
    <property type="match status" value="1"/>
</dbReference>
<evidence type="ECO:0000256" key="8">
    <source>
        <dbReference type="SAM" id="Phobius"/>
    </source>
</evidence>
<dbReference type="EMBL" id="OCMY01000001">
    <property type="protein sequence ID" value="SOD38345.1"/>
    <property type="molecule type" value="Genomic_DNA"/>
</dbReference>
<feature type="transmembrane region" description="Helical" evidence="8">
    <location>
        <begin position="275"/>
        <end position="292"/>
    </location>
</feature>
<protein>
    <recommendedName>
        <fullName evidence="7">Threonine/homoserine exporter RhtA</fullName>
    </recommendedName>
</protein>
<evidence type="ECO:0000256" key="5">
    <source>
        <dbReference type="ARBA" id="ARBA00022989"/>
    </source>
</evidence>
<dbReference type="GO" id="GO:0005886">
    <property type="term" value="C:plasma membrane"/>
    <property type="evidence" value="ECO:0007669"/>
    <property type="project" value="UniProtKB-SubCell"/>
</dbReference>
<evidence type="ECO:0000256" key="7">
    <source>
        <dbReference type="ARBA" id="ARBA00040595"/>
    </source>
</evidence>
<evidence type="ECO:0000256" key="1">
    <source>
        <dbReference type="ARBA" id="ARBA00004651"/>
    </source>
</evidence>
<comment type="similarity">
    <text evidence="2">Belongs to the drug/metabolite transporter (DMT) superfamily. 10 TMS drug/metabolite exporter (DME) (TC 2.A.7.3) family.</text>
</comment>
<dbReference type="Proteomes" id="UP000219271">
    <property type="component" value="Unassembled WGS sequence"/>
</dbReference>
<feature type="transmembrane region" description="Helical" evidence="8">
    <location>
        <begin position="119"/>
        <end position="138"/>
    </location>
</feature>
<feature type="domain" description="EamA" evidence="9">
    <location>
        <begin position="7"/>
        <end position="138"/>
    </location>
</feature>
<dbReference type="PANTHER" id="PTHR32322:SF18">
    <property type="entry name" value="S-ADENOSYLMETHIONINE_S-ADENOSYLHOMOCYSTEINE TRANSPORTER"/>
    <property type="match status" value="1"/>
</dbReference>
<gene>
    <name evidence="10" type="ORF">SAMN06273570_2744</name>
</gene>